<dbReference type="EMBL" id="LT629973">
    <property type="protein sequence ID" value="SEH78284.1"/>
    <property type="molecule type" value="Genomic_DNA"/>
</dbReference>
<keyword evidence="1" id="KW-0456">Lyase</keyword>
<dbReference type="PATRIC" id="fig|1679444.3.peg.982"/>
<dbReference type="KEGG" id="agl:PYTT_0708"/>
<evidence type="ECO:0000256" key="1">
    <source>
        <dbReference type="ARBA" id="ARBA00023239"/>
    </source>
</evidence>
<dbReference type="Proteomes" id="UP000176204">
    <property type="component" value="Chromosome I"/>
</dbReference>
<sequence length="236" mass="25782">MNPPPSRHLILLHGNLGSWRDWDFIITPLREKGISCHPLNLWELIASGCSGLEEAGRRIAALTLPHAPCALMGYSLGGRLALHAMQTAPQAWSGIAFLSTHPGLQTAQERQTRLASDLEQSALCRQLPPRDFLQHWNRQGVLAGSGQGPAPDYPQEQAAQAFDIWSLGRQADMRPHLRDFSGKTIWLAGEQDAKFSALARTIPGISPILVPGAGHRLLQQSPSTILQTALSLFSQE</sequence>
<dbReference type="Gene3D" id="3.40.50.1820">
    <property type="entry name" value="alpha/beta hydrolase"/>
    <property type="match status" value="1"/>
</dbReference>
<dbReference type="PANTHER" id="PTHR42916:SF1">
    <property type="entry name" value="PROTEIN PHYLLO, CHLOROPLASTIC"/>
    <property type="match status" value="1"/>
</dbReference>
<dbReference type="InterPro" id="IPR029058">
    <property type="entry name" value="AB_hydrolase_fold"/>
</dbReference>
<evidence type="ECO:0000313" key="4">
    <source>
        <dbReference type="Proteomes" id="UP000176204"/>
    </source>
</evidence>
<gene>
    <name evidence="3" type="ORF">PYTT_0708</name>
</gene>
<dbReference type="OrthoDB" id="9805423at2"/>
<dbReference type="GO" id="GO:0016829">
    <property type="term" value="F:lyase activity"/>
    <property type="evidence" value="ECO:0007669"/>
    <property type="project" value="UniProtKB-KW"/>
</dbReference>
<proteinExistence type="predicted"/>
<dbReference type="STRING" id="1679444.PYTT_0708"/>
<reference evidence="4" key="1">
    <citation type="submission" date="2016-09" db="EMBL/GenBank/DDBJ databases">
        <authorList>
            <person name="Koehorst J."/>
        </authorList>
    </citation>
    <scope>NUCLEOTIDE SEQUENCE [LARGE SCALE GENOMIC DNA]</scope>
</reference>
<dbReference type="SUPFAM" id="SSF53474">
    <property type="entry name" value="alpha/beta-Hydrolases"/>
    <property type="match status" value="1"/>
</dbReference>
<dbReference type="RefSeq" id="WP_067776864.1">
    <property type="nucleotide sequence ID" value="NZ_LIGX01000032.1"/>
</dbReference>
<keyword evidence="3" id="KW-0378">Hydrolase</keyword>
<evidence type="ECO:0000313" key="3">
    <source>
        <dbReference type="EMBL" id="SEH78284.1"/>
    </source>
</evidence>
<evidence type="ECO:0000259" key="2">
    <source>
        <dbReference type="Pfam" id="PF12697"/>
    </source>
</evidence>
<feature type="domain" description="AB hydrolase-1" evidence="2">
    <location>
        <begin position="9"/>
        <end position="222"/>
    </location>
</feature>
<protein>
    <submittedName>
        <fullName evidence="3">Alpha/beta hydrolase fold</fullName>
    </submittedName>
</protein>
<dbReference type="InterPro" id="IPR000073">
    <property type="entry name" value="AB_hydrolase_1"/>
</dbReference>
<dbReference type="Pfam" id="PF12697">
    <property type="entry name" value="Abhydrolase_6"/>
    <property type="match status" value="1"/>
</dbReference>
<organism evidence="3 4">
    <name type="scientific">Akkermansia glycaniphila</name>
    <dbReference type="NCBI Taxonomy" id="1679444"/>
    <lineage>
        <taxon>Bacteria</taxon>
        <taxon>Pseudomonadati</taxon>
        <taxon>Verrucomicrobiota</taxon>
        <taxon>Verrucomicrobiia</taxon>
        <taxon>Verrucomicrobiales</taxon>
        <taxon>Akkermansiaceae</taxon>
        <taxon>Akkermansia</taxon>
    </lineage>
</organism>
<keyword evidence="4" id="KW-1185">Reference proteome</keyword>
<dbReference type="PANTHER" id="PTHR42916">
    <property type="entry name" value="2-SUCCINYL-5-ENOLPYRUVYL-6-HYDROXY-3-CYCLOHEXENE-1-CARBOXYLATE SYNTHASE"/>
    <property type="match status" value="1"/>
</dbReference>
<accession>A0A1C7PAQ9</accession>
<dbReference type="GO" id="GO:0016787">
    <property type="term" value="F:hydrolase activity"/>
    <property type="evidence" value="ECO:0007669"/>
    <property type="project" value="UniProtKB-KW"/>
</dbReference>
<name>A0A1C7PAQ9_9BACT</name>
<dbReference type="AlphaFoldDB" id="A0A1C7PAQ9"/>